<organism evidence="1 2">
    <name type="scientific">Strongylus vulgaris</name>
    <name type="common">Blood worm</name>
    <dbReference type="NCBI Taxonomy" id="40348"/>
    <lineage>
        <taxon>Eukaryota</taxon>
        <taxon>Metazoa</taxon>
        <taxon>Ecdysozoa</taxon>
        <taxon>Nematoda</taxon>
        <taxon>Chromadorea</taxon>
        <taxon>Rhabditida</taxon>
        <taxon>Rhabditina</taxon>
        <taxon>Rhabditomorpha</taxon>
        <taxon>Strongyloidea</taxon>
        <taxon>Strongylidae</taxon>
        <taxon>Strongylus</taxon>
    </lineage>
</organism>
<sequence length="91" mass="10523">MRCFSNSQLKEYRHNKDLAKSSLKESGLSRSAYEAALKDVKAKLTRQRTAAEAAFEAKLRAELETELAKYRRSQLLMMHSIERRLDEEVSC</sequence>
<dbReference type="Proteomes" id="UP000270094">
    <property type="component" value="Unassembled WGS sequence"/>
</dbReference>
<evidence type="ECO:0000313" key="1">
    <source>
        <dbReference type="EMBL" id="VDM65150.1"/>
    </source>
</evidence>
<evidence type="ECO:0000313" key="2">
    <source>
        <dbReference type="Proteomes" id="UP000270094"/>
    </source>
</evidence>
<dbReference type="EMBL" id="UYYB01000213">
    <property type="protein sequence ID" value="VDM65150.1"/>
    <property type="molecule type" value="Genomic_DNA"/>
</dbReference>
<reference evidence="1 2" key="1">
    <citation type="submission" date="2018-11" db="EMBL/GenBank/DDBJ databases">
        <authorList>
            <consortium name="Pathogen Informatics"/>
        </authorList>
    </citation>
    <scope>NUCLEOTIDE SEQUENCE [LARGE SCALE GENOMIC DNA]</scope>
</reference>
<protein>
    <submittedName>
        <fullName evidence="1">Uncharacterized protein</fullName>
    </submittedName>
</protein>
<gene>
    <name evidence="1" type="ORF">SVUK_LOCUS148</name>
</gene>
<name>A0A3P7HYH5_STRVU</name>
<accession>A0A3P7HYH5</accession>
<dbReference type="OrthoDB" id="10016527at2759"/>
<proteinExistence type="predicted"/>
<dbReference type="AlphaFoldDB" id="A0A3P7HYH5"/>
<keyword evidence="2" id="KW-1185">Reference proteome</keyword>